<sequence>MILDYLKYLFRAGNEHSLHSPFLFDFYLKVLKDSTFESDFSAIETLRADLLNDVHEIEITDLGAGSKLSQSNRRRVKDIAKNSQKPARLAQLFYRIIRYYNYETILDLGTSLGITTAYLAKANKSGKVFTFEGCPNTAVIARDNFRALGIENTQIVIGNLNETLTPELNKIDTIDFAFFDANHRYEPTIDYFEKCLAKAHEDTCFIFDDIYWSKGMKKAWQTISNHPQVTVSIDIFWVGIVFFRKKQPKQHFILRF</sequence>
<dbReference type="Proteomes" id="UP000293162">
    <property type="component" value="Unassembled WGS sequence"/>
</dbReference>
<accession>A0A4Q5LUX6</accession>
<gene>
    <name evidence="1" type="ORF">EWM59_21630</name>
</gene>
<dbReference type="EMBL" id="SEWF01000043">
    <property type="protein sequence ID" value="RYU93511.1"/>
    <property type="molecule type" value="Genomic_DNA"/>
</dbReference>
<dbReference type="InterPro" id="IPR029063">
    <property type="entry name" value="SAM-dependent_MTases_sf"/>
</dbReference>
<dbReference type="RefSeq" id="WP_130023342.1">
    <property type="nucleotide sequence ID" value="NZ_SEWF01000043.1"/>
</dbReference>
<evidence type="ECO:0000313" key="2">
    <source>
        <dbReference type="Proteomes" id="UP000293162"/>
    </source>
</evidence>
<dbReference type="GO" id="GO:0032259">
    <property type="term" value="P:methylation"/>
    <property type="evidence" value="ECO:0007669"/>
    <property type="project" value="UniProtKB-KW"/>
</dbReference>
<protein>
    <submittedName>
        <fullName evidence="1">SAM-dependent methyltransferase</fullName>
    </submittedName>
</protein>
<dbReference type="AlphaFoldDB" id="A0A4Q5LUX6"/>
<comment type="caution">
    <text evidence="1">The sequence shown here is derived from an EMBL/GenBank/DDBJ whole genome shotgun (WGS) entry which is preliminary data.</text>
</comment>
<dbReference type="Gene3D" id="3.40.50.150">
    <property type="entry name" value="Vaccinia Virus protein VP39"/>
    <property type="match status" value="1"/>
</dbReference>
<evidence type="ECO:0000313" key="1">
    <source>
        <dbReference type="EMBL" id="RYU93511.1"/>
    </source>
</evidence>
<dbReference type="Pfam" id="PF13578">
    <property type="entry name" value="Methyltransf_24"/>
    <property type="match status" value="1"/>
</dbReference>
<name>A0A4Q5LUX6_9BACT</name>
<dbReference type="SUPFAM" id="SSF53335">
    <property type="entry name" value="S-adenosyl-L-methionine-dependent methyltransferases"/>
    <property type="match status" value="1"/>
</dbReference>
<reference evidence="1 2" key="1">
    <citation type="submission" date="2019-02" db="EMBL/GenBank/DDBJ databases">
        <title>Bacterial novel species Emticicia sp. 17J42-9 isolated from soil.</title>
        <authorList>
            <person name="Jung H.-Y."/>
        </authorList>
    </citation>
    <scope>NUCLEOTIDE SEQUENCE [LARGE SCALE GENOMIC DNA]</scope>
    <source>
        <strain evidence="1 2">17J42-9</strain>
    </source>
</reference>
<proteinExistence type="predicted"/>
<dbReference type="GO" id="GO:0008168">
    <property type="term" value="F:methyltransferase activity"/>
    <property type="evidence" value="ECO:0007669"/>
    <property type="project" value="UniProtKB-KW"/>
</dbReference>
<dbReference type="OrthoDB" id="5464618at2"/>
<dbReference type="CDD" id="cd02440">
    <property type="entry name" value="AdoMet_MTases"/>
    <property type="match status" value="1"/>
</dbReference>
<keyword evidence="1" id="KW-0808">Transferase</keyword>
<keyword evidence="1" id="KW-0489">Methyltransferase</keyword>
<organism evidence="1 2">
    <name type="scientific">Emticicia agri</name>
    <dbReference type="NCBI Taxonomy" id="2492393"/>
    <lineage>
        <taxon>Bacteria</taxon>
        <taxon>Pseudomonadati</taxon>
        <taxon>Bacteroidota</taxon>
        <taxon>Cytophagia</taxon>
        <taxon>Cytophagales</taxon>
        <taxon>Leadbetterellaceae</taxon>
        <taxon>Emticicia</taxon>
    </lineage>
</organism>
<keyword evidence="2" id="KW-1185">Reference proteome</keyword>